<name>A0A6J7WH69_9CAUD</name>
<feature type="domain" description="Major tropism determinant N-terminal" evidence="1">
    <location>
        <begin position="5"/>
        <end position="43"/>
    </location>
</feature>
<evidence type="ECO:0000259" key="1">
    <source>
        <dbReference type="Pfam" id="PF18454"/>
    </source>
</evidence>
<dbReference type="Pfam" id="PF18454">
    <property type="entry name" value="Mtd_N"/>
    <property type="match status" value="1"/>
</dbReference>
<sequence>MSAKIQIRRDTALNWTATNPVLAQGEPGLEIDTNKVKYGNGSTAWNLLDYAAGGSSGSAGDYSTGFSDGVDDKTYHFVREQGKKEFTFETEGFKLIEITLTSDMVADVLNGNLTFTSENTPGIDDVWLTRTRGNQIYMYTKSDFDLNNWNSWFQNFSNPSTGVYVTDSTPVPFVAGDKIVIRYWSEGTTYVGDYYDRNGYYYPTVSETGATNTVTLNTSYSGWLGNGDPGTALFDLLDPTLLAKHNLNFESNDGNASDRRNITNIVNNNNGTCTFTFDGTAIASQAVTLETFSFPAIDAKNNDNSVTIPHDVYPTFALDCIRPVDGDLTGNGGYRSGYYTVNGGEPVNFYWYGWNDSNTGNFNLYVETNNVVYTQNDTIEVNFYKAPTYINIEVYRSVDPANNWNNGYKWFDWKNDIVTEYGAGAGNNIMGGNAQLLMKVFKAPNRGDQNGGTGALVVQFGWTDQGNYTQSPYDPYNRDYVSNWGNDTYNCYPMYDFDENGIVFYNNDTDSGWSQTYKVRIIYRFDLIIGDEDNNGWFC</sequence>
<evidence type="ECO:0000313" key="2">
    <source>
        <dbReference type="EMBL" id="CAB5214666.1"/>
    </source>
</evidence>
<protein>
    <recommendedName>
        <fullName evidence="1">Major tropism determinant N-terminal domain-containing protein</fullName>
    </recommendedName>
</protein>
<accession>A0A6J7WH69</accession>
<dbReference type="SUPFAM" id="SSF69349">
    <property type="entry name" value="Phage fibre proteins"/>
    <property type="match status" value="1"/>
</dbReference>
<dbReference type="EMBL" id="LR798243">
    <property type="protein sequence ID" value="CAB5214666.1"/>
    <property type="molecule type" value="Genomic_DNA"/>
</dbReference>
<gene>
    <name evidence="2" type="ORF">UFOVP190_210</name>
</gene>
<organism evidence="2">
    <name type="scientific">uncultured Caudovirales phage</name>
    <dbReference type="NCBI Taxonomy" id="2100421"/>
    <lineage>
        <taxon>Viruses</taxon>
        <taxon>Duplodnaviria</taxon>
        <taxon>Heunggongvirae</taxon>
        <taxon>Uroviricota</taxon>
        <taxon>Caudoviricetes</taxon>
        <taxon>Peduoviridae</taxon>
        <taxon>Maltschvirus</taxon>
        <taxon>Maltschvirus maltsch</taxon>
    </lineage>
</organism>
<reference evidence="2" key="1">
    <citation type="submission" date="2020-05" db="EMBL/GenBank/DDBJ databases">
        <authorList>
            <person name="Chiriac C."/>
            <person name="Salcher M."/>
            <person name="Ghai R."/>
            <person name="Kavagutti S V."/>
        </authorList>
    </citation>
    <scope>NUCLEOTIDE SEQUENCE</scope>
</reference>
<proteinExistence type="predicted"/>
<dbReference type="InterPro" id="IPR041352">
    <property type="entry name" value="Mtd_N"/>
</dbReference>